<proteinExistence type="predicted"/>
<sequence>MPVSPHGQLITFSIANIDEHLRHWVWYEVKVGDTVRTIAARLGFQSDERRIADENNIRYVRQTLRWKKPTKKQKKLQKTKIRVPGGGPTAVTGSFNVLAGDSAPVVAGGYAKLSVMDRPKRIGLTTFDGYDPITLSIPVRFEEFTSGNSASVERRIAILERMAGRGTIAGNAAPPVVRVTVTGPRGGIVPLIPYAYQSSTQNPSAPLYRVAGVDWDSEPIRDTSGKRLRQLATITLQENTMVKFATRS</sequence>
<reference evidence="1" key="1">
    <citation type="submission" date="2020-05" db="EMBL/GenBank/DDBJ databases">
        <authorList>
            <person name="Chiriac C."/>
            <person name="Salcher M."/>
            <person name="Ghai R."/>
            <person name="Kavagutti S V."/>
        </authorList>
    </citation>
    <scope>NUCLEOTIDE SEQUENCE</scope>
</reference>
<gene>
    <name evidence="1" type="ORF">UFOVP1313_15</name>
</gene>
<accession>A0A6J5RTI7</accession>
<protein>
    <recommendedName>
        <fullName evidence="2">LysM domain-containing protein</fullName>
    </recommendedName>
</protein>
<organism evidence="1">
    <name type="scientific">uncultured Caudovirales phage</name>
    <dbReference type="NCBI Taxonomy" id="2100421"/>
    <lineage>
        <taxon>Viruses</taxon>
        <taxon>Duplodnaviria</taxon>
        <taxon>Heunggongvirae</taxon>
        <taxon>Uroviricota</taxon>
        <taxon>Caudoviricetes</taxon>
        <taxon>Peduoviridae</taxon>
        <taxon>Maltschvirus</taxon>
        <taxon>Maltschvirus maltsch</taxon>
    </lineage>
</organism>
<dbReference type="EMBL" id="LR797260">
    <property type="protein sequence ID" value="CAB4197486.1"/>
    <property type="molecule type" value="Genomic_DNA"/>
</dbReference>
<evidence type="ECO:0000313" key="1">
    <source>
        <dbReference type="EMBL" id="CAB4197486.1"/>
    </source>
</evidence>
<evidence type="ECO:0008006" key="2">
    <source>
        <dbReference type="Google" id="ProtNLM"/>
    </source>
</evidence>
<name>A0A6J5RTI7_9CAUD</name>